<dbReference type="PANTHER" id="PTHR12307">
    <property type="entry name" value="PROTEIN PHOSPHATASE 1 REGULATORY SUBUNIT"/>
    <property type="match status" value="1"/>
</dbReference>
<dbReference type="InterPro" id="IPR050782">
    <property type="entry name" value="PP1_regulatory_subunit_3"/>
</dbReference>
<dbReference type="GO" id="GO:2001069">
    <property type="term" value="F:glycogen binding"/>
    <property type="evidence" value="ECO:0007669"/>
    <property type="project" value="TreeGrafter"/>
</dbReference>
<feature type="compositionally biased region" description="Polar residues" evidence="1">
    <location>
        <begin position="167"/>
        <end position="177"/>
    </location>
</feature>
<protein>
    <recommendedName>
        <fullName evidence="2">CBM21 domain-containing protein</fullName>
    </recommendedName>
</protein>
<feature type="compositionally biased region" description="Low complexity" evidence="1">
    <location>
        <begin position="612"/>
        <end position="629"/>
    </location>
</feature>
<evidence type="ECO:0000256" key="1">
    <source>
        <dbReference type="SAM" id="MobiDB-lite"/>
    </source>
</evidence>
<feature type="compositionally biased region" description="Basic and acidic residues" evidence="1">
    <location>
        <begin position="542"/>
        <end position="551"/>
    </location>
</feature>
<dbReference type="STRING" id="5364.A0A5C3NRW8"/>
<keyword evidence="4" id="KW-1185">Reference proteome</keyword>
<dbReference type="AlphaFoldDB" id="A0A5C3NRW8"/>
<dbReference type="EMBL" id="ML213503">
    <property type="protein sequence ID" value="TFK56451.1"/>
    <property type="molecule type" value="Genomic_DNA"/>
</dbReference>
<dbReference type="GO" id="GO:0008157">
    <property type="term" value="F:protein phosphatase 1 binding"/>
    <property type="evidence" value="ECO:0007669"/>
    <property type="project" value="TreeGrafter"/>
</dbReference>
<proteinExistence type="predicted"/>
<dbReference type="PANTHER" id="PTHR12307:SF36">
    <property type="entry name" value="GLYCOGEN-BINDING SUBUNIT 76A"/>
    <property type="match status" value="1"/>
</dbReference>
<dbReference type="InterPro" id="IPR038175">
    <property type="entry name" value="CBM21_dom_sf"/>
</dbReference>
<dbReference type="OrthoDB" id="1881at2759"/>
<feature type="compositionally biased region" description="Low complexity" evidence="1">
    <location>
        <begin position="142"/>
        <end position="162"/>
    </location>
</feature>
<sequence>MVYSTPDSSPAFRPQHRRTRSSGATFSNERTDGAFVSLGSLPRRKAAPAKKFHFRAADDDDDDDVPPPLDQVTRKGSPAINSLGLSVDTENIPVRRPSPQPNTVAFPRASPRASPSGPPSPRPFSPRPSLMQRTPSSPVIMLSNGKPLKSSLKSSNSSPNIPAMHLRTQSAPSTPSVKSVHFGEDDEDEDDESKPPIEHVRLFKSTGRPANLLSFRPGEDTETETEVESSGYPFPAMPPSSSSHWEIDLTPSITSAIPQPSPSPYGNIYLETVALPKARPYTLRGSVLVRNLSFQKQVAVRFTLDDWQTTSEVTCKHVVSLPSLPPPFPRARTVGDAVGLIASHSTDDDSGAPQWDRFSFVVRLEDYEHRLNERTLFMVARYTAPGTGEWWDNNNGKNYRVGFKKVVDSPTKAPESPVINSSQQGSFRAPSTFKATPVSSTKSAGPAVSAALSLLNGGGKSSPLLTRTNSGPPSIIPGMLPYTAPPQTSQRRHSTSMKLKLANYAAPSVPSVGMASTSGMLSPIGSGTASPIGFGTPPKVPSPKEEREKEERIEDVEREWREEFYWDRRSVHDDEEKEENRKEKLEVRMVGEIVGGQFVSSVVPPPQAEEVPTPSMSSAESSPPDSGVSTPVGEESGMMTPRGTNGGMMKDSSYAAFVRQWCFAQGGREGAHGTPMPMPSANNGHGWLGVEGYGPGGFGDRVRCLGGLDVRSC</sequence>
<dbReference type="GO" id="GO:0000164">
    <property type="term" value="C:protein phosphatase type 1 complex"/>
    <property type="evidence" value="ECO:0007669"/>
    <property type="project" value="TreeGrafter"/>
</dbReference>
<gene>
    <name evidence="3" type="ORF">OE88DRAFT_18160</name>
</gene>
<feature type="domain" description="CBM21" evidence="2">
    <location>
        <begin position="262"/>
        <end position="402"/>
    </location>
</feature>
<dbReference type="Proteomes" id="UP000305948">
    <property type="component" value="Unassembled WGS sequence"/>
</dbReference>
<dbReference type="Gene3D" id="2.60.40.2440">
    <property type="entry name" value="Carbohydrate binding type-21 domain"/>
    <property type="match status" value="1"/>
</dbReference>
<feature type="compositionally biased region" description="Pro residues" evidence="1">
    <location>
        <begin position="116"/>
        <end position="126"/>
    </location>
</feature>
<feature type="compositionally biased region" description="Low complexity" evidence="1">
    <location>
        <begin position="105"/>
        <end position="115"/>
    </location>
</feature>
<evidence type="ECO:0000313" key="4">
    <source>
        <dbReference type="Proteomes" id="UP000305948"/>
    </source>
</evidence>
<reference evidence="3 4" key="1">
    <citation type="journal article" date="2019" name="Nat. Ecol. Evol.">
        <title>Megaphylogeny resolves global patterns of mushroom evolution.</title>
        <authorList>
            <person name="Varga T."/>
            <person name="Krizsan K."/>
            <person name="Foldi C."/>
            <person name="Dima B."/>
            <person name="Sanchez-Garcia M."/>
            <person name="Sanchez-Ramirez S."/>
            <person name="Szollosi G.J."/>
            <person name="Szarkandi J.G."/>
            <person name="Papp V."/>
            <person name="Albert L."/>
            <person name="Andreopoulos W."/>
            <person name="Angelini C."/>
            <person name="Antonin V."/>
            <person name="Barry K.W."/>
            <person name="Bougher N.L."/>
            <person name="Buchanan P."/>
            <person name="Buyck B."/>
            <person name="Bense V."/>
            <person name="Catcheside P."/>
            <person name="Chovatia M."/>
            <person name="Cooper J."/>
            <person name="Damon W."/>
            <person name="Desjardin D."/>
            <person name="Finy P."/>
            <person name="Geml J."/>
            <person name="Haridas S."/>
            <person name="Hughes K."/>
            <person name="Justo A."/>
            <person name="Karasinski D."/>
            <person name="Kautmanova I."/>
            <person name="Kiss B."/>
            <person name="Kocsube S."/>
            <person name="Kotiranta H."/>
            <person name="LaButti K.M."/>
            <person name="Lechner B.E."/>
            <person name="Liimatainen K."/>
            <person name="Lipzen A."/>
            <person name="Lukacs Z."/>
            <person name="Mihaltcheva S."/>
            <person name="Morgado L.N."/>
            <person name="Niskanen T."/>
            <person name="Noordeloos M.E."/>
            <person name="Ohm R.A."/>
            <person name="Ortiz-Santana B."/>
            <person name="Ovrebo C."/>
            <person name="Racz N."/>
            <person name="Riley R."/>
            <person name="Savchenko A."/>
            <person name="Shiryaev A."/>
            <person name="Soop K."/>
            <person name="Spirin V."/>
            <person name="Szebenyi C."/>
            <person name="Tomsovsky M."/>
            <person name="Tulloss R.E."/>
            <person name="Uehling J."/>
            <person name="Grigoriev I.V."/>
            <person name="Vagvolgyi C."/>
            <person name="Papp T."/>
            <person name="Martin F.M."/>
            <person name="Miettinen O."/>
            <person name="Hibbett D.S."/>
            <person name="Nagy L.G."/>
        </authorList>
    </citation>
    <scope>NUCLEOTIDE SEQUENCE [LARGE SCALE GENOMIC DNA]</scope>
    <source>
        <strain evidence="3 4">OMC1185</strain>
    </source>
</reference>
<evidence type="ECO:0000259" key="2">
    <source>
        <dbReference type="PROSITE" id="PS51159"/>
    </source>
</evidence>
<feature type="compositionally biased region" description="Polar residues" evidence="1">
    <location>
        <begin position="433"/>
        <end position="443"/>
    </location>
</feature>
<dbReference type="GO" id="GO:0005979">
    <property type="term" value="P:regulation of glycogen biosynthetic process"/>
    <property type="evidence" value="ECO:0007669"/>
    <property type="project" value="TreeGrafter"/>
</dbReference>
<feature type="compositionally biased region" description="Basic residues" evidence="1">
    <location>
        <begin position="42"/>
        <end position="54"/>
    </location>
</feature>
<feature type="region of interest" description="Disordered" evidence="1">
    <location>
        <begin position="412"/>
        <end position="443"/>
    </location>
</feature>
<evidence type="ECO:0000313" key="3">
    <source>
        <dbReference type="EMBL" id="TFK56451.1"/>
    </source>
</evidence>
<feature type="region of interest" description="Disordered" evidence="1">
    <location>
        <begin position="600"/>
        <end position="646"/>
    </location>
</feature>
<organism evidence="3 4">
    <name type="scientific">Heliocybe sulcata</name>
    <dbReference type="NCBI Taxonomy" id="5364"/>
    <lineage>
        <taxon>Eukaryota</taxon>
        <taxon>Fungi</taxon>
        <taxon>Dikarya</taxon>
        <taxon>Basidiomycota</taxon>
        <taxon>Agaricomycotina</taxon>
        <taxon>Agaricomycetes</taxon>
        <taxon>Gloeophyllales</taxon>
        <taxon>Gloeophyllaceae</taxon>
        <taxon>Heliocybe</taxon>
    </lineage>
</organism>
<name>A0A5C3NRW8_9AGAM</name>
<feature type="region of interest" description="Disordered" evidence="1">
    <location>
        <begin position="527"/>
        <end position="551"/>
    </location>
</feature>
<dbReference type="Pfam" id="PF03370">
    <property type="entry name" value="CBM_21"/>
    <property type="match status" value="1"/>
</dbReference>
<dbReference type="PROSITE" id="PS51159">
    <property type="entry name" value="CBM21"/>
    <property type="match status" value="1"/>
</dbReference>
<accession>A0A5C3NRW8</accession>
<feature type="region of interest" description="Disordered" evidence="1">
    <location>
        <begin position="1"/>
        <end position="243"/>
    </location>
</feature>
<dbReference type="InterPro" id="IPR005036">
    <property type="entry name" value="CBM21_dom"/>
</dbReference>